<sequence length="73" mass="7643">MNARNASGNTPLHVCAVNDRESCARVLLFRGADPAALNFANQNPYQVAVIAGNLGLADVIKNHKPEDVGTGSP</sequence>
<comment type="subcellular location">
    <subcellularLocation>
        <location evidence="1">Target cell membrane</location>
    </subcellularLocation>
</comment>
<evidence type="ECO:0000256" key="1">
    <source>
        <dbReference type="ARBA" id="ARBA00004175"/>
    </source>
</evidence>
<dbReference type="GO" id="GO:0006887">
    <property type="term" value="P:exocytosis"/>
    <property type="evidence" value="ECO:0007669"/>
    <property type="project" value="UniProtKB-KW"/>
</dbReference>
<dbReference type="VEuPathDB" id="VectorBase:LOC119164457"/>
<keyword evidence="4" id="KW-0638">Presynaptic neurotoxin</keyword>
<keyword evidence="6" id="KW-0040">ANK repeat</keyword>
<dbReference type="InterPro" id="IPR002110">
    <property type="entry name" value="Ankyrin_rpt"/>
</dbReference>
<dbReference type="GO" id="GO:0044231">
    <property type="term" value="C:host cell presynaptic membrane"/>
    <property type="evidence" value="ECO:0007669"/>
    <property type="project" value="UniProtKB-KW"/>
</dbReference>
<name>A0A9J6EC73_RHIMP</name>
<keyword evidence="3" id="KW-1052">Target cell membrane</keyword>
<proteinExistence type="predicted"/>
<dbReference type="AlphaFoldDB" id="A0A9J6EC73"/>
<evidence type="ECO:0000256" key="3">
    <source>
        <dbReference type="ARBA" id="ARBA00022537"/>
    </source>
</evidence>
<evidence type="ECO:0000313" key="7">
    <source>
        <dbReference type="EMBL" id="KAH8031669.1"/>
    </source>
</evidence>
<organism evidence="7 8">
    <name type="scientific">Rhipicephalus microplus</name>
    <name type="common">Cattle tick</name>
    <name type="synonym">Boophilus microplus</name>
    <dbReference type="NCBI Taxonomy" id="6941"/>
    <lineage>
        <taxon>Eukaryota</taxon>
        <taxon>Metazoa</taxon>
        <taxon>Ecdysozoa</taxon>
        <taxon>Arthropoda</taxon>
        <taxon>Chelicerata</taxon>
        <taxon>Arachnida</taxon>
        <taxon>Acari</taxon>
        <taxon>Parasitiformes</taxon>
        <taxon>Ixodida</taxon>
        <taxon>Ixodoidea</taxon>
        <taxon>Ixodidae</taxon>
        <taxon>Rhipicephalinae</taxon>
        <taxon>Rhipicephalus</taxon>
        <taxon>Boophilus</taxon>
    </lineage>
</organism>
<dbReference type="Pfam" id="PF00023">
    <property type="entry name" value="Ank"/>
    <property type="match status" value="1"/>
</dbReference>
<dbReference type="SMART" id="SM00248">
    <property type="entry name" value="ANK"/>
    <property type="match status" value="2"/>
</dbReference>
<dbReference type="GO" id="GO:0014069">
    <property type="term" value="C:postsynaptic density"/>
    <property type="evidence" value="ECO:0007669"/>
    <property type="project" value="TreeGrafter"/>
</dbReference>
<dbReference type="GO" id="GO:0044218">
    <property type="term" value="C:other organism cell membrane"/>
    <property type="evidence" value="ECO:0007669"/>
    <property type="project" value="UniProtKB-KW"/>
</dbReference>
<evidence type="ECO:0000256" key="6">
    <source>
        <dbReference type="PROSITE-ProRule" id="PRU00023"/>
    </source>
</evidence>
<dbReference type="PANTHER" id="PTHR24135:SF28">
    <property type="entry name" value="LD13733P"/>
    <property type="match status" value="1"/>
</dbReference>
<feature type="repeat" description="ANK" evidence="6">
    <location>
        <begin position="7"/>
        <end position="39"/>
    </location>
</feature>
<dbReference type="PANTHER" id="PTHR24135">
    <property type="entry name" value="SH3 AND MULTIPLE ANKYRIN REPEAT DOMAINS PROTEIN"/>
    <property type="match status" value="1"/>
</dbReference>
<dbReference type="PROSITE" id="PS50297">
    <property type="entry name" value="ANK_REP_REGION"/>
    <property type="match status" value="1"/>
</dbReference>
<dbReference type="GO" id="GO:0030160">
    <property type="term" value="F:synaptic receptor adaptor activity"/>
    <property type="evidence" value="ECO:0007669"/>
    <property type="project" value="TreeGrafter"/>
</dbReference>
<dbReference type="InterPro" id="IPR051569">
    <property type="entry name" value="SHANK"/>
</dbReference>
<dbReference type="PROSITE" id="PS50088">
    <property type="entry name" value="ANK_REPEAT"/>
    <property type="match status" value="1"/>
</dbReference>
<keyword evidence="4" id="KW-0528">Neurotoxin</keyword>
<reference evidence="7" key="2">
    <citation type="submission" date="2021-09" db="EMBL/GenBank/DDBJ databases">
        <authorList>
            <person name="Jia N."/>
            <person name="Wang J."/>
            <person name="Shi W."/>
            <person name="Du L."/>
            <person name="Sun Y."/>
            <person name="Zhan W."/>
            <person name="Jiang J."/>
            <person name="Wang Q."/>
            <person name="Zhang B."/>
            <person name="Ji P."/>
            <person name="Sakyi L.B."/>
            <person name="Cui X."/>
            <person name="Yuan T."/>
            <person name="Jiang B."/>
            <person name="Yang W."/>
            <person name="Lam T.T.-Y."/>
            <person name="Chang Q."/>
            <person name="Ding S."/>
            <person name="Wang X."/>
            <person name="Zhu J."/>
            <person name="Ruan X."/>
            <person name="Zhao L."/>
            <person name="Wei J."/>
            <person name="Que T."/>
            <person name="Du C."/>
            <person name="Cheng J."/>
            <person name="Dai P."/>
            <person name="Han X."/>
            <person name="Huang E."/>
            <person name="Gao Y."/>
            <person name="Liu J."/>
            <person name="Shao H."/>
            <person name="Ye R."/>
            <person name="Li L."/>
            <person name="Wei W."/>
            <person name="Wang X."/>
            <person name="Wang C."/>
            <person name="Huo Q."/>
            <person name="Li W."/>
            <person name="Guo W."/>
            <person name="Chen H."/>
            <person name="Chen S."/>
            <person name="Zhou L."/>
            <person name="Zhou L."/>
            <person name="Ni X."/>
            <person name="Tian J."/>
            <person name="Zhou Y."/>
            <person name="Sheng Y."/>
            <person name="Liu T."/>
            <person name="Pan Y."/>
            <person name="Xia L."/>
            <person name="Li J."/>
            <person name="Zhao F."/>
            <person name="Cao W."/>
        </authorList>
    </citation>
    <scope>NUCLEOTIDE SEQUENCE</scope>
    <source>
        <strain evidence="7">Rmic-2018</strain>
        <tissue evidence="7">Larvae</tissue>
    </source>
</reference>
<evidence type="ECO:0000313" key="8">
    <source>
        <dbReference type="Proteomes" id="UP000821866"/>
    </source>
</evidence>
<evidence type="ECO:0000256" key="4">
    <source>
        <dbReference type="ARBA" id="ARBA00023028"/>
    </source>
</evidence>
<keyword evidence="5" id="KW-1053">Target membrane</keyword>
<evidence type="ECO:0000256" key="5">
    <source>
        <dbReference type="ARBA" id="ARBA00023298"/>
    </source>
</evidence>
<dbReference type="GO" id="GO:0045211">
    <property type="term" value="C:postsynaptic membrane"/>
    <property type="evidence" value="ECO:0007669"/>
    <property type="project" value="TreeGrafter"/>
</dbReference>
<dbReference type="Gene3D" id="1.25.40.20">
    <property type="entry name" value="Ankyrin repeat-containing domain"/>
    <property type="match status" value="1"/>
</dbReference>
<dbReference type="GO" id="GO:0043197">
    <property type="term" value="C:dendritic spine"/>
    <property type="evidence" value="ECO:0007669"/>
    <property type="project" value="TreeGrafter"/>
</dbReference>
<comment type="caution">
    <text evidence="7">The sequence shown here is derived from an EMBL/GenBank/DDBJ whole genome shotgun (WGS) entry which is preliminary data.</text>
</comment>
<dbReference type="SUPFAM" id="SSF48403">
    <property type="entry name" value="Ankyrin repeat"/>
    <property type="match status" value="1"/>
</dbReference>
<keyword evidence="2" id="KW-0268">Exocytosis</keyword>
<reference evidence="7" key="1">
    <citation type="journal article" date="2020" name="Cell">
        <title>Large-Scale Comparative Analyses of Tick Genomes Elucidate Their Genetic Diversity and Vector Capacities.</title>
        <authorList>
            <consortium name="Tick Genome and Microbiome Consortium (TIGMIC)"/>
            <person name="Jia N."/>
            <person name="Wang J."/>
            <person name="Shi W."/>
            <person name="Du L."/>
            <person name="Sun Y."/>
            <person name="Zhan W."/>
            <person name="Jiang J.F."/>
            <person name="Wang Q."/>
            <person name="Zhang B."/>
            <person name="Ji P."/>
            <person name="Bell-Sakyi L."/>
            <person name="Cui X.M."/>
            <person name="Yuan T.T."/>
            <person name="Jiang B.G."/>
            <person name="Yang W.F."/>
            <person name="Lam T.T."/>
            <person name="Chang Q.C."/>
            <person name="Ding S.J."/>
            <person name="Wang X.J."/>
            <person name="Zhu J.G."/>
            <person name="Ruan X.D."/>
            <person name="Zhao L."/>
            <person name="Wei J.T."/>
            <person name="Ye R.Z."/>
            <person name="Que T.C."/>
            <person name="Du C.H."/>
            <person name="Zhou Y.H."/>
            <person name="Cheng J.X."/>
            <person name="Dai P.F."/>
            <person name="Guo W.B."/>
            <person name="Han X.H."/>
            <person name="Huang E.J."/>
            <person name="Li L.F."/>
            <person name="Wei W."/>
            <person name="Gao Y.C."/>
            <person name="Liu J.Z."/>
            <person name="Shao H.Z."/>
            <person name="Wang X."/>
            <person name="Wang C.C."/>
            <person name="Yang T.C."/>
            <person name="Huo Q.B."/>
            <person name="Li W."/>
            <person name="Chen H.Y."/>
            <person name="Chen S.E."/>
            <person name="Zhou L.G."/>
            <person name="Ni X.B."/>
            <person name="Tian J.H."/>
            <person name="Sheng Y."/>
            <person name="Liu T."/>
            <person name="Pan Y.S."/>
            <person name="Xia L.Y."/>
            <person name="Li J."/>
            <person name="Zhao F."/>
            <person name="Cao W.C."/>
        </authorList>
    </citation>
    <scope>NUCLEOTIDE SEQUENCE</scope>
    <source>
        <strain evidence="7">Rmic-2018</strain>
    </source>
</reference>
<accession>A0A9J6EC73</accession>
<dbReference type="Proteomes" id="UP000821866">
    <property type="component" value="Chromosome 3"/>
</dbReference>
<keyword evidence="8" id="KW-1185">Reference proteome</keyword>
<dbReference type="GO" id="GO:0035255">
    <property type="term" value="F:ionotropic glutamate receptor binding"/>
    <property type="evidence" value="ECO:0007669"/>
    <property type="project" value="TreeGrafter"/>
</dbReference>
<protein>
    <submittedName>
        <fullName evidence="7">Uncharacterized protein</fullName>
    </submittedName>
</protein>
<evidence type="ECO:0000256" key="2">
    <source>
        <dbReference type="ARBA" id="ARBA00022483"/>
    </source>
</evidence>
<dbReference type="InterPro" id="IPR036770">
    <property type="entry name" value="Ankyrin_rpt-contain_sf"/>
</dbReference>
<gene>
    <name evidence="7" type="ORF">HPB51_019798</name>
</gene>
<keyword evidence="5" id="KW-0472">Membrane</keyword>
<dbReference type="EMBL" id="JABSTU010000005">
    <property type="protein sequence ID" value="KAH8031669.1"/>
    <property type="molecule type" value="Genomic_DNA"/>
</dbReference>
<keyword evidence="4" id="KW-0800">Toxin</keyword>